<dbReference type="EMBL" id="JAACFV010000080">
    <property type="protein sequence ID" value="KAF7506799.1"/>
    <property type="molecule type" value="Genomic_DNA"/>
</dbReference>
<gene>
    <name evidence="1" type="ORF">GJ744_011411</name>
</gene>
<proteinExistence type="predicted"/>
<dbReference type="Proteomes" id="UP000606974">
    <property type="component" value="Unassembled WGS sequence"/>
</dbReference>
<protein>
    <submittedName>
        <fullName evidence="1">Uncharacterized protein</fullName>
    </submittedName>
</protein>
<reference evidence="1" key="1">
    <citation type="submission" date="2020-02" db="EMBL/GenBank/DDBJ databases">
        <authorList>
            <person name="Palmer J.M."/>
        </authorList>
    </citation>
    <scope>NUCLEOTIDE SEQUENCE</scope>
    <source>
        <strain evidence="1">EPUS1.4</strain>
        <tissue evidence="1">Thallus</tissue>
    </source>
</reference>
<dbReference type="OrthoDB" id="10021397at2759"/>
<keyword evidence="2" id="KW-1185">Reference proteome</keyword>
<name>A0A8H7E177_9EURO</name>
<evidence type="ECO:0000313" key="2">
    <source>
        <dbReference type="Proteomes" id="UP000606974"/>
    </source>
</evidence>
<accession>A0A8H7E177</accession>
<sequence>MPDHLDGHALGWKRHKWWVGAGSGALFYSVSKRADDRVHNAINMAMMISGRVLQGLGGLGIRVLIETVECSGDKARESRLARQCCLRRVLKLLLITLSWAGSEYPWSSYQVLVPLFVGRVGLAGFVALEGTPFVPNPMMLVHLFSNQISASVFASLFSTA</sequence>
<comment type="caution">
    <text evidence="1">The sequence shown here is derived from an EMBL/GenBank/DDBJ whole genome shotgun (WGS) entry which is preliminary data.</text>
</comment>
<organism evidence="1 2">
    <name type="scientific">Endocarpon pusillum</name>
    <dbReference type="NCBI Taxonomy" id="364733"/>
    <lineage>
        <taxon>Eukaryota</taxon>
        <taxon>Fungi</taxon>
        <taxon>Dikarya</taxon>
        <taxon>Ascomycota</taxon>
        <taxon>Pezizomycotina</taxon>
        <taxon>Eurotiomycetes</taxon>
        <taxon>Chaetothyriomycetidae</taxon>
        <taxon>Verrucariales</taxon>
        <taxon>Verrucariaceae</taxon>
        <taxon>Endocarpon</taxon>
    </lineage>
</organism>
<dbReference type="AlphaFoldDB" id="A0A8H7E177"/>
<evidence type="ECO:0000313" key="1">
    <source>
        <dbReference type="EMBL" id="KAF7506799.1"/>
    </source>
</evidence>